<feature type="signal peptide" evidence="12">
    <location>
        <begin position="1"/>
        <end position="20"/>
    </location>
</feature>
<protein>
    <submittedName>
        <fullName evidence="14">Thrombospondin type 3 repeat-containing protein</fullName>
    </submittedName>
</protein>
<dbReference type="GO" id="GO:0007155">
    <property type="term" value="P:cell adhesion"/>
    <property type="evidence" value="ECO:0007669"/>
    <property type="project" value="InterPro"/>
</dbReference>
<evidence type="ECO:0000256" key="1">
    <source>
        <dbReference type="ARBA" id="ARBA00004571"/>
    </source>
</evidence>
<evidence type="ECO:0000256" key="3">
    <source>
        <dbReference type="ARBA" id="ARBA00022452"/>
    </source>
</evidence>
<keyword evidence="15" id="KW-1185">Reference proteome</keyword>
<keyword evidence="2" id="KW-0813">Transport</keyword>
<dbReference type="EMBL" id="QENZ01000003">
    <property type="protein sequence ID" value="PVX51785.1"/>
    <property type="molecule type" value="Genomic_DNA"/>
</dbReference>
<feature type="domain" description="OmpA-like" evidence="13">
    <location>
        <begin position="385"/>
        <end position="501"/>
    </location>
</feature>
<dbReference type="InterPro" id="IPR036737">
    <property type="entry name" value="OmpA-like_sf"/>
</dbReference>
<dbReference type="InterPro" id="IPR006690">
    <property type="entry name" value="OMPA-like_CS"/>
</dbReference>
<dbReference type="Gene3D" id="3.30.1330.60">
    <property type="entry name" value="OmpA-like domain"/>
    <property type="match status" value="1"/>
</dbReference>
<dbReference type="GO" id="GO:0046930">
    <property type="term" value="C:pore complex"/>
    <property type="evidence" value="ECO:0007669"/>
    <property type="project" value="UniProtKB-KW"/>
</dbReference>
<dbReference type="Pfam" id="PF02412">
    <property type="entry name" value="TSP_3"/>
    <property type="match status" value="4"/>
</dbReference>
<organism evidence="14 15">
    <name type="scientific">Balneicella halophila</name>
    <dbReference type="NCBI Taxonomy" id="1537566"/>
    <lineage>
        <taxon>Bacteria</taxon>
        <taxon>Pseudomonadati</taxon>
        <taxon>Bacteroidota</taxon>
        <taxon>Bacteroidia</taxon>
        <taxon>Bacteroidales</taxon>
        <taxon>Balneicellaceae</taxon>
        <taxon>Balneicella</taxon>
    </lineage>
</organism>
<keyword evidence="7" id="KW-0626">Porin</keyword>
<evidence type="ECO:0000256" key="10">
    <source>
        <dbReference type="PROSITE-ProRule" id="PRU00473"/>
    </source>
</evidence>
<dbReference type="InterPro" id="IPR050330">
    <property type="entry name" value="Bact_OuterMem_StrucFunc"/>
</dbReference>
<dbReference type="Gene3D" id="2.40.160.20">
    <property type="match status" value="1"/>
</dbReference>
<name>A0A7L4UPS1_BALHA</name>
<dbReference type="PROSITE" id="PS01068">
    <property type="entry name" value="OMPA_1"/>
    <property type="match status" value="1"/>
</dbReference>
<reference evidence="14 15" key="1">
    <citation type="submission" date="2018-05" db="EMBL/GenBank/DDBJ databases">
        <title>Genomic Encyclopedia of Type Strains, Phase IV (KMG-IV): sequencing the most valuable type-strain genomes for metagenomic binning, comparative biology and taxonomic classification.</title>
        <authorList>
            <person name="Goeker M."/>
        </authorList>
    </citation>
    <scope>NUCLEOTIDE SEQUENCE [LARGE SCALE GENOMIC DNA]</scope>
    <source>
        <strain evidence="14 15">DSM 28579</strain>
    </source>
</reference>
<gene>
    <name evidence="14" type="ORF">C7377_0071</name>
</gene>
<accession>A0A7L4UPS1</accession>
<feature type="chain" id="PRO_5029907549" evidence="12">
    <location>
        <begin position="21"/>
        <end position="501"/>
    </location>
</feature>
<evidence type="ECO:0000256" key="11">
    <source>
        <dbReference type="SAM" id="MobiDB-lite"/>
    </source>
</evidence>
<keyword evidence="5 12" id="KW-0732">Signal</keyword>
<keyword evidence="8 10" id="KW-0472">Membrane</keyword>
<dbReference type="CDD" id="cd07185">
    <property type="entry name" value="OmpA_C-like"/>
    <property type="match status" value="1"/>
</dbReference>
<evidence type="ECO:0000256" key="12">
    <source>
        <dbReference type="SAM" id="SignalP"/>
    </source>
</evidence>
<dbReference type="Pfam" id="PF00691">
    <property type="entry name" value="OmpA"/>
    <property type="match status" value="1"/>
</dbReference>
<dbReference type="InterPro" id="IPR027385">
    <property type="entry name" value="Beta-barrel_OMP"/>
</dbReference>
<dbReference type="SUPFAM" id="SSF103088">
    <property type="entry name" value="OmpA-like"/>
    <property type="match status" value="1"/>
</dbReference>
<dbReference type="AlphaFoldDB" id="A0A7L4UPS1"/>
<dbReference type="PANTHER" id="PTHR30329:SF21">
    <property type="entry name" value="LIPOPROTEIN YIAD-RELATED"/>
    <property type="match status" value="1"/>
</dbReference>
<keyword evidence="6" id="KW-0406">Ion transport</keyword>
<dbReference type="PROSITE" id="PS51123">
    <property type="entry name" value="OMPA_2"/>
    <property type="match status" value="1"/>
</dbReference>
<dbReference type="InterPro" id="IPR006665">
    <property type="entry name" value="OmpA-like"/>
</dbReference>
<dbReference type="Proteomes" id="UP000251835">
    <property type="component" value="Unassembled WGS sequence"/>
</dbReference>
<evidence type="ECO:0000256" key="8">
    <source>
        <dbReference type="ARBA" id="ARBA00023136"/>
    </source>
</evidence>
<dbReference type="InterPro" id="IPR028974">
    <property type="entry name" value="TSP_type-3_rpt"/>
</dbReference>
<dbReference type="InterPro" id="IPR006664">
    <property type="entry name" value="OMP_bac"/>
</dbReference>
<dbReference type="GO" id="GO:0009279">
    <property type="term" value="C:cell outer membrane"/>
    <property type="evidence" value="ECO:0007669"/>
    <property type="project" value="UniProtKB-SubCell"/>
</dbReference>
<dbReference type="GO" id="GO:0005509">
    <property type="term" value="F:calcium ion binding"/>
    <property type="evidence" value="ECO:0007669"/>
    <property type="project" value="InterPro"/>
</dbReference>
<feature type="region of interest" description="Disordered" evidence="11">
    <location>
        <begin position="472"/>
        <end position="491"/>
    </location>
</feature>
<feature type="region of interest" description="Disordered" evidence="11">
    <location>
        <begin position="245"/>
        <end position="272"/>
    </location>
</feature>
<feature type="compositionally biased region" description="Basic and acidic residues" evidence="11">
    <location>
        <begin position="341"/>
        <end position="351"/>
    </location>
</feature>
<keyword evidence="4" id="KW-0812">Transmembrane</keyword>
<dbReference type="SUPFAM" id="SSF56925">
    <property type="entry name" value="OMPA-like"/>
    <property type="match status" value="1"/>
</dbReference>
<feature type="region of interest" description="Disordered" evidence="11">
    <location>
        <begin position="341"/>
        <end position="360"/>
    </location>
</feature>
<dbReference type="OrthoDB" id="9805336at2"/>
<keyword evidence="3" id="KW-1134">Transmembrane beta strand</keyword>
<dbReference type="PANTHER" id="PTHR30329">
    <property type="entry name" value="STATOR ELEMENT OF FLAGELLAR MOTOR COMPLEX"/>
    <property type="match status" value="1"/>
</dbReference>
<dbReference type="InterPro" id="IPR011250">
    <property type="entry name" value="OMP/PagP_B-barrel"/>
</dbReference>
<evidence type="ECO:0000313" key="15">
    <source>
        <dbReference type="Proteomes" id="UP000251835"/>
    </source>
</evidence>
<evidence type="ECO:0000313" key="14">
    <source>
        <dbReference type="EMBL" id="PVX51785.1"/>
    </source>
</evidence>
<dbReference type="PRINTS" id="PR01021">
    <property type="entry name" value="OMPADOMAIN"/>
</dbReference>
<dbReference type="Gene3D" id="4.10.1080.10">
    <property type="entry name" value="TSP type-3 repeat"/>
    <property type="match status" value="1"/>
</dbReference>
<dbReference type="Pfam" id="PF13505">
    <property type="entry name" value="OMP_b-brl"/>
    <property type="match status" value="1"/>
</dbReference>
<feature type="compositionally biased region" description="Polar residues" evidence="11">
    <location>
        <begin position="478"/>
        <end position="488"/>
    </location>
</feature>
<evidence type="ECO:0000256" key="5">
    <source>
        <dbReference type="ARBA" id="ARBA00022729"/>
    </source>
</evidence>
<proteinExistence type="predicted"/>
<evidence type="ECO:0000256" key="2">
    <source>
        <dbReference type="ARBA" id="ARBA00022448"/>
    </source>
</evidence>
<dbReference type="SUPFAM" id="SSF103647">
    <property type="entry name" value="TSP type-3 repeat"/>
    <property type="match status" value="2"/>
</dbReference>
<sequence>MKKFSLLAIAFLTLFTMSFAQTEDNRWNVGLHFNLNAYQGDLGNGFFDFDEIWEDQGVGLSVGRYLSPSFDVTGKVTYFHLDYRDVDGTYGKGNGGYADYLGAPYGDWRFNGDMWTATANLKFKFNNGWLIKEDAVVGPFVIGGVGVTRIHSESFRNTWRNSKNYSNLAFYYGGGFNFRITERWNMVLEAGIYNPMTDVYDGIDPHTAPGWTADMNDKGGDAGASDDLFMQYSLGVTYNLGKKKDADGDGVSDRNDKCPNTPAGVAVDEDGCPIDTDGDGVPDYLDKCPNQPGTVDGCPDRDGDGVADKDDDCPDVAGLAQFNGCPDTDGDGVPDMKDECPDTPKGVKVDSKGCPVDTDGDGIPDYLDKCPNEAGVKENNGCPKVDDTPVYYDRVVHFDFNKWNIRRVDIETLNEVATKMMEDTTLTANVAGHTDWIGTDPINQRISERRAEAVKKYLVKKGIDENRIKTVGYGENSPVDTNETSEGRANNRRAEVRIRLK</sequence>
<dbReference type="RefSeq" id="WP_116495363.1">
    <property type="nucleotide sequence ID" value="NZ_QENZ01000003.1"/>
</dbReference>
<dbReference type="InterPro" id="IPR003367">
    <property type="entry name" value="Thrombospondin_3-like_rpt"/>
</dbReference>
<dbReference type="GO" id="GO:0015288">
    <property type="term" value="F:porin activity"/>
    <property type="evidence" value="ECO:0007669"/>
    <property type="project" value="UniProtKB-KW"/>
</dbReference>
<feature type="compositionally biased region" description="Basic and acidic residues" evidence="11">
    <location>
        <begin position="245"/>
        <end position="257"/>
    </location>
</feature>
<evidence type="ECO:0000256" key="4">
    <source>
        <dbReference type="ARBA" id="ARBA00022692"/>
    </source>
</evidence>
<dbReference type="GO" id="GO:0006811">
    <property type="term" value="P:monoatomic ion transport"/>
    <property type="evidence" value="ECO:0007669"/>
    <property type="project" value="UniProtKB-KW"/>
</dbReference>
<evidence type="ECO:0000256" key="7">
    <source>
        <dbReference type="ARBA" id="ARBA00023114"/>
    </source>
</evidence>
<evidence type="ECO:0000256" key="6">
    <source>
        <dbReference type="ARBA" id="ARBA00023065"/>
    </source>
</evidence>
<evidence type="ECO:0000259" key="13">
    <source>
        <dbReference type="PROSITE" id="PS51123"/>
    </source>
</evidence>
<comment type="caution">
    <text evidence="14">The sequence shown here is derived from an EMBL/GenBank/DDBJ whole genome shotgun (WGS) entry which is preliminary data.</text>
</comment>
<evidence type="ECO:0000256" key="9">
    <source>
        <dbReference type="ARBA" id="ARBA00023237"/>
    </source>
</evidence>
<keyword evidence="9" id="KW-0998">Cell outer membrane</keyword>
<comment type="subcellular location">
    <subcellularLocation>
        <location evidence="1">Cell outer membrane</location>
        <topology evidence="1">Multi-pass membrane protein</topology>
    </subcellularLocation>
</comment>